<feature type="compositionally biased region" description="Low complexity" evidence="2">
    <location>
        <begin position="577"/>
        <end position="589"/>
    </location>
</feature>
<keyword evidence="1" id="KW-0175">Coiled coil</keyword>
<evidence type="ECO:0000256" key="2">
    <source>
        <dbReference type="SAM" id="MobiDB-lite"/>
    </source>
</evidence>
<evidence type="ECO:0000256" key="1">
    <source>
        <dbReference type="SAM" id="Coils"/>
    </source>
</evidence>
<dbReference type="Proteomes" id="UP001189429">
    <property type="component" value="Unassembled WGS sequence"/>
</dbReference>
<feature type="coiled-coil region" evidence="1">
    <location>
        <begin position="546"/>
        <end position="573"/>
    </location>
</feature>
<comment type="caution">
    <text evidence="3">The sequence shown here is derived from an EMBL/GenBank/DDBJ whole genome shotgun (WGS) entry which is preliminary data.</text>
</comment>
<feature type="region of interest" description="Disordered" evidence="2">
    <location>
        <begin position="510"/>
        <end position="529"/>
    </location>
</feature>
<evidence type="ECO:0000313" key="4">
    <source>
        <dbReference type="Proteomes" id="UP001189429"/>
    </source>
</evidence>
<feature type="region of interest" description="Disordered" evidence="2">
    <location>
        <begin position="573"/>
        <end position="603"/>
    </location>
</feature>
<accession>A0ABN9WF06</accession>
<feature type="compositionally biased region" description="Low complexity" evidence="2">
    <location>
        <begin position="516"/>
        <end position="525"/>
    </location>
</feature>
<gene>
    <name evidence="3" type="ORF">PCOR1329_LOCUS66709</name>
</gene>
<evidence type="ECO:0000313" key="3">
    <source>
        <dbReference type="EMBL" id="CAK0884959.1"/>
    </source>
</evidence>
<organism evidence="3 4">
    <name type="scientific">Prorocentrum cordatum</name>
    <dbReference type="NCBI Taxonomy" id="2364126"/>
    <lineage>
        <taxon>Eukaryota</taxon>
        <taxon>Sar</taxon>
        <taxon>Alveolata</taxon>
        <taxon>Dinophyceae</taxon>
        <taxon>Prorocentrales</taxon>
        <taxon>Prorocentraceae</taxon>
        <taxon>Prorocentrum</taxon>
    </lineage>
</organism>
<keyword evidence="4" id="KW-1185">Reference proteome</keyword>
<name>A0ABN9WF06_9DINO</name>
<reference evidence="3" key="1">
    <citation type="submission" date="2023-10" db="EMBL/GenBank/DDBJ databases">
        <authorList>
            <person name="Chen Y."/>
            <person name="Shah S."/>
            <person name="Dougan E. K."/>
            <person name="Thang M."/>
            <person name="Chan C."/>
        </authorList>
    </citation>
    <scope>NUCLEOTIDE SEQUENCE [LARGE SCALE GENOMIC DNA]</scope>
</reference>
<dbReference type="EMBL" id="CAUYUJ010018610">
    <property type="protein sequence ID" value="CAK0884959.1"/>
    <property type="molecule type" value="Genomic_DNA"/>
</dbReference>
<proteinExistence type="predicted"/>
<sequence>MAALRIRCYCVVSWVVGAFVLPTLDIHIMPGTRFTQVPVLPELSCAAAAPGWGELLAQLRSDARPRELRGALCAGGRGGGPAEPRGAGTGCALGAVAALLARARHGLGSAEAGRRGAAEAELLEAAEILGEDQGDKKDDSAAELLGASPWPGSALDALINLNQTAFVSYDEHARERPVPPPGVPARSLHWRPAGPPSPGWRGWQGRRGVVAAVVGSHGAMALEPVDMMRRYLHSVELQVSFHGLGAHWCQSLGVCGPGPDALGQLLREVASAPPGSVGWDAARERVQAAHAGDASLQQMEFLVCTGPLAVCLLLWQVARSRGRRVPLLGYLSGALLRGCPPDGLGHFRDALGEAFGSGGEAAVLAASSLLLSEQVLHQTGLQAPYVRPHGLYAAMAHVPLRASEVLVWQAAHEARWATTCTLQRLVDALPAPGVSFRFAGEQEEMPYQEMPLHRGVALLPRSQTPMVFYELYSAAVPLLLPSAEWMHRLLHGRAAEAPLELVPLGGSREGEEAAEAADPSAALRATSAGRLQAERSLQQGLRSQGLEEARGHLQAALRAVQDMQQTLAAAESLSRLPAGAAPRAQGGADRPARSGTHGAARHPYSPLLVPVVGEEDVGGAEGGAGEGRAGPWLRRGGQLDAVRYWHQFSDVARFPGLRHFASLPELLCAARALDMHAMSKQMRRYNQGTLVDSAAFWAHAAALLGPGG</sequence>
<protein>
    <submittedName>
        <fullName evidence="3">Uncharacterized protein</fullName>
    </submittedName>
</protein>